<accession>A0A2M7K752</accession>
<dbReference type="EMBL" id="PFTV01000104">
    <property type="protein sequence ID" value="PJB56863.1"/>
    <property type="molecule type" value="Genomic_DNA"/>
</dbReference>
<evidence type="ECO:0000313" key="11">
    <source>
        <dbReference type="EMBL" id="PIY31243.1"/>
    </source>
</evidence>
<organism evidence="9 13">
    <name type="scientific">Candidatus Infernicultor aquiphilus</name>
    <dbReference type="NCBI Taxonomy" id="1805029"/>
    <lineage>
        <taxon>Bacteria</taxon>
        <taxon>Pseudomonadati</taxon>
        <taxon>Atribacterota</taxon>
        <taxon>Candidatus Phoenicimicrobiia</taxon>
        <taxon>Candidatus Pheonicimicrobiales</taxon>
        <taxon>Candidatus Phoenicimicrobiaceae</taxon>
        <taxon>Candidatus Infernicultor</taxon>
    </lineage>
</organism>
<dbReference type="PANTHER" id="PTHR31272:SF4">
    <property type="entry name" value="CYTOCHROME C-TYPE BIOGENESIS PROTEIN HI_1454-RELATED"/>
    <property type="match status" value="1"/>
</dbReference>
<keyword evidence="3 7" id="KW-0812">Transmembrane</keyword>
<proteinExistence type="inferred from homology"/>
<dbReference type="Proteomes" id="UP000228560">
    <property type="component" value="Unassembled WGS sequence"/>
</dbReference>
<reference evidence="14 15" key="3">
    <citation type="submission" date="2017-09" db="EMBL/GenBank/DDBJ databases">
        <title>Depth-based differentiation of microbial function through sediment-hosted aquifers and enrichment of novel symbionts in the deep terrestrial subsurface.</title>
        <authorList>
            <person name="Probst A.J."/>
            <person name="Ladd B."/>
            <person name="Jarett J.K."/>
            <person name="Geller-Mcgrath D.E."/>
            <person name="Sieber C.M."/>
            <person name="Emerson J.B."/>
            <person name="Anantharaman K."/>
            <person name="Thomas B.C."/>
            <person name="Malmstrom R."/>
            <person name="Stieglmeier M."/>
            <person name="Klingl A."/>
            <person name="Woyke T."/>
            <person name="Ryan C.M."/>
            <person name="Banfield J.F."/>
        </authorList>
    </citation>
    <scope>NUCLEOTIDE SEQUENCE [LARGE SCALE GENOMIC DNA]</scope>
    <source>
        <strain evidence="11">CG_4_10_14_3_um_filter_34_13</strain>
        <strain evidence="12">CG_4_9_14_3_um_filter_33_16</strain>
    </source>
</reference>
<dbReference type="EMBL" id="MNYY01000039">
    <property type="protein sequence ID" value="OIP72878.1"/>
    <property type="molecule type" value="Genomic_DNA"/>
</dbReference>
<accession>A0A1J5GYJ3</accession>
<comment type="caution">
    <text evidence="9">The sequence shown here is derived from an EMBL/GenBank/DDBJ whole genome shotgun (WGS) entry which is preliminary data.</text>
</comment>
<evidence type="ECO:0000313" key="10">
    <source>
        <dbReference type="EMBL" id="PIX33943.1"/>
    </source>
</evidence>
<keyword evidence="5 7" id="KW-1133">Transmembrane helix</keyword>
<evidence type="ECO:0000313" key="13">
    <source>
        <dbReference type="Proteomes" id="UP000182763"/>
    </source>
</evidence>
<reference evidence="9 13" key="1">
    <citation type="journal article" date="2016" name="Environ. Microbiol.">
        <title>Genomic resolution of a cold subsurface aquifer community provides metabolic insights for novel microbes adapted to high CO concentrations.</title>
        <authorList>
            <person name="Probst A.J."/>
            <person name="Castelle C.J."/>
            <person name="Singh A."/>
            <person name="Brown C.T."/>
            <person name="Anantharaman K."/>
            <person name="Sharon I."/>
            <person name="Hug L.A."/>
            <person name="Burstein D."/>
            <person name="Emerson J.B."/>
            <person name="Thomas B.C."/>
            <person name="Banfield J.F."/>
        </authorList>
    </citation>
    <scope>NUCLEOTIDE SEQUENCE [LARGE SCALE GENOMIC DNA]</scope>
    <source>
        <strain evidence="9">CG2_30_33_13</strain>
    </source>
</reference>
<evidence type="ECO:0000256" key="6">
    <source>
        <dbReference type="ARBA" id="ARBA00023136"/>
    </source>
</evidence>
<dbReference type="Pfam" id="PF02683">
    <property type="entry name" value="DsbD_TM"/>
    <property type="match status" value="1"/>
</dbReference>
<dbReference type="GO" id="GO:0017004">
    <property type="term" value="P:cytochrome complex assembly"/>
    <property type="evidence" value="ECO:0007669"/>
    <property type="project" value="UniProtKB-KW"/>
</dbReference>
<dbReference type="Proteomes" id="UP000182763">
    <property type="component" value="Unassembled WGS sequence"/>
</dbReference>
<evidence type="ECO:0000256" key="4">
    <source>
        <dbReference type="ARBA" id="ARBA00022748"/>
    </source>
</evidence>
<evidence type="ECO:0000259" key="8">
    <source>
        <dbReference type="Pfam" id="PF02683"/>
    </source>
</evidence>
<feature type="transmembrane region" description="Helical" evidence="7">
    <location>
        <begin position="12"/>
        <end position="35"/>
    </location>
</feature>
<evidence type="ECO:0000313" key="15">
    <source>
        <dbReference type="Proteomes" id="UP000230646"/>
    </source>
</evidence>
<accession>A0A2M7PKW1</accession>
<evidence type="ECO:0000256" key="2">
    <source>
        <dbReference type="ARBA" id="ARBA00006143"/>
    </source>
</evidence>
<dbReference type="Proteomes" id="UP000230646">
    <property type="component" value="Unassembled WGS sequence"/>
</dbReference>
<dbReference type="EMBL" id="PFIP01000120">
    <property type="protein sequence ID" value="PIX33943.1"/>
    <property type="molecule type" value="Genomic_DNA"/>
</dbReference>
<evidence type="ECO:0000256" key="1">
    <source>
        <dbReference type="ARBA" id="ARBA00004141"/>
    </source>
</evidence>
<dbReference type="AlphaFoldDB" id="A0A1J5GYJ3"/>
<dbReference type="GO" id="GO:0016020">
    <property type="term" value="C:membrane"/>
    <property type="evidence" value="ECO:0007669"/>
    <property type="project" value="UniProtKB-SubCell"/>
</dbReference>
<name>A0A1J5GYJ3_9BACT</name>
<comment type="subcellular location">
    <subcellularLocation>
        <location evidence="1">Membrane</location>
        <topology evidence="1">Multi-pass membrane protein</topology>
    </subcellularLocation>
</comment>
<feature type="transmembrane region" description="Helical" evidence="7">
    <location>
        <begin position="212"/>
        <end position="238"/>
    </location>
</feature>
<protein>
    <submittedName>
        <fullName evidence="9">Cytochrome C biogenesis protein</fullName>
    </submittedName>
</protein>
<evidence type="ECO:0000313" key="14">
    <source>
        <dbReference type="Proteomes" id="UP000228560"/>
    </source>
</evidence>
<reference evidence="10" key="2">
    <citation type="submission" date="2017-09" db="EMBL/GenBank/DDBJ databases">
        <title>Depth-based differentiation of microbial function through sediment-hosted aquifers and enrichment of novel symbionts in the deep terrestrial subsurface.</title>
        <authorList>
            <person name="Probst A.J."/>
            <person name="Ladd B."/>
            <person name="Jarett J.K."/>
            <person name="Geller-Mcgrath D.E."/>
            <person name="Sieber C.M.K."/>
            <person name="Emerson J.B."/>
            <person name="Anantharaman K."/>
            <person name="Thomas B.C."/>
            <person name="Malmstrom R."/>
            <person name="Stieglmeier M."/>
            <person name="Klingl A."/>
            <person name="Woyke T."/>
            <person name="Ryan C.M."/>
            <person name="Banfield J.F."/>
        </authorList>
    </citation>
    <scope>NUCLEOTIDE SEQUENCE</scope>
    <source>
        <strain evidence="10">CG_4_8_14_3_um_filter_34_18</strain>
    </source>
</reference>
<feature type="domain" description="Cytochrome C biogenesis protein transmembrane" evidence="8">
    <location>
        <begin position="11"/>
        <end position="213"/>
    </location>
</feature>
<comment type="similarity">
    <text evidence="2">Belongs to the DsbD family.</text>
</comment>
<feature type="transmembrane region" description="Helical" evidence="7">
    <location>
        <begin position="92"/>
        <end position="112"/>
    </location>
</feature>
<evidence type="ECO:0000313" key="9">
    <source>
        <dbReference type="EMBL" id="OIP72878.1"/>
    </source>
</evidence>
<feature type="transmembrane region" description="Helical" evidence="7">
    <location>
        <begin position="56"/>
        <end position="86"/>
    </location>
</feature>
<feature type="transmembrane region" description="Helical" evidence="7">
    <location>
        <begin position="133"/>
        <end position="162"/>
    </location>
</feature>
<dbReference type="InterPro" id="IPR003834">
    <property type="entry name" value="Cyt_c_assmbl_TM_dom"/>
</dbReference>
<evidence type="ECO:0000256" key="7">
    <source>
        <dbReference type="SAM" id="Phobius"/>
    </source>
</evidence>
<evidence type="ECO:0000256" key="5">
    <source>
        <dbReference type="ARBA" id="ARBA00022989"/>
    </source>
</evidence>
<feature type="transmembrane region" description="Helical" evidence="7">
    <location>
        <begin position="168"/>
        <end position="191"/>
    </location>
</feature>
<evidence type="ECO:0000256" key="3">
    <source>
        <dbReference type="ARBA" id="ARBA00022692"/>
    </source>
</evidence>
<dbReference type="InterPro" id="IPR051790">
    <property type="entry name" value="Cytochrome_c-biogenesis_DsbD"/>
</dbReference>
<dbReference type="PANTHER" id="PTHR31272">
    <property type="entry name" value="CYTOCHROME C-TYPE BIOGENESIS PROTEIN HI_1454-RELATED"/>
    <property type="match status" value="1"/>
</dbReference>
<dbReference type="EMBL" id="PFKO01000365">
    <property type="protein sequence ID" value="PIY31243.1"/>
    <property type="molecule type" value="Genomic_DNA"/>
</dbReference>
<keyword evidence="6 7" id="KW-0472">Membrane</keyword>
<dbReference type="Proteomes" id="UP000231493">
    <property type="component" value="Unassembled WGS sequence"/>
</dbReference>
<evidence type="ECO:0000313" key="12">
    <source>
        <dbReference type="EMBL" id="PJB56863.1"/>
    </source>
</evidence>
<gene>
    <name evidence="9" type="ORF">AUK42_01750</name>
    <name evidence="12" type="ORF">CO097_04355</name>
    <name evidence="11" type="ORF">COZ07_10000</name>
    <name evidence="10" type="ORF">COZ58_05685</name>
</gene>
<sequence>MTILNLSEVSLLAAFVAGFISFISPCVLPLVPGYISFISGMSLDDLEKGRFRNKNTIIISSLFFIFGFSLIFILLGATATFFGRFLLEKAVILRKVAGLIIIIFGIHMSGLYRIKFLEYEKKIYANTKPVNIIIGPFLIGLAFAFGWTPCIGPVLATILIYAGTQETVYKGILLLTLYSAGLGIPFLLTAIAINKFYLFSNKIKKHFKTVELVGGVLLILIGGLILTDNLQIVVNYFIK</sequence>
<keyword evidence="4" id="KW-0201">Cytochrome c-type biogenesis</keyword>
<accession>A0A2M8CCS4</accession>
<dbReference type="STRING" id="1805029.AUK42_01750"/>